<evidence type="ECO:0000313" key="3">
    <source>
        <dbReference type="Proteomes" id="UP000738431"/>
    </source>
</evidence>
<feature type="transmembrane region" description="Helical" evidence="1">
    <location>
        <begin position="12"/>
        <end position="36"/>
    </location>
</feature>
<gene>
    <name evidence="2" type="ORF">K1X11_020705</name>
</gene>
<organism evidence="2 3">
    <name type="scientific">Actomonas aquatica</name>
    <dbReference type="NCBI Taxonomy" id="2866162"/>
    <lineage>
        <taxon>Bacteria</taxon>
        <taxon>Pseudomonadati</taxon>
        <taxon>Verrucomicrobiota</taxon>
        <taxon>Opitutia</taxon>
        <taxon>Opitutales</taxon>
        <taxon>Opitutaceae</taxon>
        <taxon>Actomonas</taxon>
    </lineage>
</organism>
<proteinExistence type="predicted"/>
<evidence type="ECO:0000256" key="1">
    <source>
        <dbReference type="SAM" id="Phobius"/>
    </source>
</evidence>
<keyword evidence="3" id="KW-1185">Reference proteome</keyword>
<sequence length="132" mass="14930">MFELKSKKKASPLLVKVISLGLGIGILSALVGGVFFRDRMEESDENRAITEIITAHIAPTESWTVVATRLIPERSERGRYLSGEFQGQRNGDFVYEVSLKDQPYPLILKVTWRWDTDLGIDQLVVVNYRAGF</sequence>
<dbReference type="Proteomes" id="UP000738431">
    <property type="component" value="Chromosome"/>
</dbReference>
<protein>
    <submittedName>
        <fullName evidence="2">Uncharacterized protein</fullName>
    </submittedName>
</protein>
<keyword evidence="1" id="KW-1133">Transmembrane helix</keyword>
<keyword evidence="1" id="KW-0812">Transmembrane</keyword>
<evidence type="ECO:0000313" key="2">
    <source>
        <dbReference type="EMBL" id="WRQ87241.1"/>
    </source>
</evidence>
<dbReference type="RefSeq" id="WP_221029346.1">
    <property type="nucleotide sequence ID" value="NZ_CP139781.1"/>
</dbReference>
<name>A0ABZ1C709_9BACT</name>
<dbReference type="EMBL" id="CP139781">
    <property type="protein sequence ID" value="WRQ87241.1"/>
    <property type="molecule type" value="Genomic_DNA"/>
</dbReference>
<keyword evidence="1" id="KW-0472">Membrane</keyword>
<reference evidence="2 3" key="1">
    <citation type="submission" date="2023-12" db="EMBL/GenBank/DDBJ databases">
        <title>Description of an unclassified Opitutus bacterium of Verrucomicrobiota.</title>
        <authorList>
            <person name="Zhang D.-F."/>
        </authorList>
    </citation>
    <scope>NUCLEOTIDE SEQUENCE [LARGE SCALE GENOMIC DNA]</scope>
    <source>
        <strain evidence="2 3">WL0086</strain>
    </source>
</reference>
<accession>A0ABZ1C709</accession>